<sequence>MFIVYFRYFAVIDKLKKQNKKQVLSFKKALVFYGFSLLFFYIFLLAKFK</sequence>
<keyword evidence="1" id="KW-0812">Transmembrane</keyword>
<name>Q98QM1_MYCPU</name>
<dbReference type="PIR" id="D90554">
    <property type="entry name" value="D90554"/>
</dbReference>
<evidence type="ECO:0000256" key="1">
    <source>
        <dbReference type="SAM" id="Phobius"/>
    </source>
</evidence>
<feature type="transmembrane region" description="Helical" evidence="1">
    <location>
        <begin position="30"/>
        <end position="48"/>
    </location>
</feature>
<organism evidence="3">
    <name type="scientific">Mycoplasmopsis pulmonis (strain UAB CTIP)</name>
    <name type="common">Mycoplasma pulmonis</name>
    <dbReference type="NCBI Taxonomy" id="272635"/>
    <lineage>
        <taxon>Bacteria</taxon>
        <taxon>Bacillati</taxon>
        <taxon>Mycoplasmatota</taxon>
        <taxon>Mycoplasmoidales</taxon>
        <taxon>Metamycoplasmataceae</taxon>
        <taxon>Mycoplasmopsis</taxon>
    </lineage>
</organism>
<protein>
    <submittedName>
        <fullName evidence="2">Uncharacterized protein</fullName>
    </submittedName>
</protein>
<evidence type="ECO:0000313" key="2">
    <source>
        <dbReference type="EMBL" id="CAC13513.1"/>
    </source>
</evidence>
<dbReference type="AlphaFoldDB" id="Q98QM1"/>
<dbReference type="EMBL" id="AL445564">
    <property type="protein sequence ID" value="CAC13513.1"/>
    <property type="molecule type" value="Genomic_DNA"/>
</dbReference>
<dbReference type="Proteomes" id="UP000000528">
    <property type="component" value="Chromosome"/>
</dbReference>
<evidence type="ECO:0000313" key="3">
    <source>
        <dbReference type="Proteomes" id="UP000000528"/>
    </source>
</evidence>
<reference evidence="2 3" key="1">
    <citation type="journal article" date="2001" name="Nucleic Acids Res.">
        <title>The complete genome sequence of the murine respiratory pathogen Mycoplasma pulmonis.</title>
        <authorList>
            <person name="Chambaud I."/>
            <person name="Heilig R."/>
            <person name="Ferris S."/>
            <person name="Barbe V."/>
            <person name="Samson D."/>
            <person name="Galisson F."/>
            <person name="Moszer I."/>
            <person name="Dybvig K."/>
            <person name="Wroblewski H."/>
            <person name="Viari A."/>
            <person name="Rocha E.P.C."/>
            <person name="Blanchard A."/>
        </authorList>
    </citation>
    <scope>NUCLEOTIDE SEQUENCE [LARGE SCALE GENOMIC DNA]</scope>
    <source>
        <strain evidence="2 3">UAB CTIP</strain>
    </source>
</reference>
<keyword evidence="1" id="KW-1133">Transmembrane helix</keyword>
<keyword evidence="1" id="KW-0472">Membrane</keyword>
<proteinExistence type="predicted"/>
<keyword evidence="3" id="KW-1185">Reference proteome</keyword>
<accession>Q98QM1</accession>
<dbReference type="KEGG" id="mpu:MYPU_3400"/>
<gene>
    <name evidence="2" type="ordered locus">MYPU_3400</name>
</gene>
<dbReference type="HOGENOM" id="CLU_3137945_0_0_14"/>